<dbReference type="PANTHER" id="PTHR33207">
    <property type="entry name" value="F-BOX DOMAIN CONTAINING PROTEIN-RELATED"/>
    <property type="match status" value="1"/>
</dbReference>
<sequence>MMRPPTTVHDIPDQLLHNIVHCLHCHISIIRAAAMCKRWRRIGSARNMDPFPDKDRHQFFTCISHYHVVEPSLISSSGSQRCRHVFIPIIGRHDTTQETMNTPDPPEDRRGSDHEENMSSSVPMLENAQLSPGLVSQLVPTNKTIEVVPGRSASWDVARTGVVVTEVQRPRTKLQNNITHPKPVPEALRQDPPDHGDEVFPLPGVFLGCRYNVISMCSFKVTRVLYDQAAGMEDDVNIVTTHIYNHRMPPYPTLRVKYGWDMSREAIQKSIIHLRGAESADFAGHARGIKFWGIKEDGTVLSIEENTGKFSHFHLPDHVRGESRDKSTFWFVDEWLHEKIVCLPEATRGLPGHKERYFSCTGKIVAAGKGYAVLMPAEETWLLKSLKGPSPSAAFSVEVRTMKLYHELKQVRDRLAGEVYPYELRIRPKVNSCMAD</sequence>
<reference evidence="2" key="2">
    <citation type="submission" date="2021-12" db="EMBL/GenBank/DDBJ databases">
        <title>Resequencing data analysis of finger millet.</title>
        <authorList>
            <person name="Hatakeyama M."/>
            <person name="Aluri S."/>
            <person name="Balachadran M.T."/>
            <person name="Sivarajan S.R."/>
            <person name="Poveda L."/>
            <person name="Shimizu-Inatsugi R."/>
            <person name="Schlapbach R."/>
            <person name="Sreeman S.M."/>
            <person name="Shimizu K.K."/>
        </authorList>
    </citation>
    <scope>NUCLEOTIDE SEQUENCE</scope>
</reference>
<protein>
    <recommendedName>
        <fullName evidence="4">F-box domain-containing protein</fullName>
    </recommendedName>
</protein>
<feature type="region of interest" description="Disordered" evidence="1">
    <location>
        <begin position="93"/>
        <end position="126"/>
    </location>
</feature>
<accession>A0AAV5CME9</accession>
<dbReference type="AlphaFoldDB" id="A0AAV5CME9"/>
<dbReference type="SUPFAM" id="SSF81383">
    <property type="entry name" value="F-box domain"/>
    <property type="match status" value="1"/>
</dbReference>
<dbReference type="Gene3D" id="1.20.1280.50">
    <property type="match status" value="1"/>
</dbReference>
<evidence type="ECO:0008006" key="4">
    <source>
        <dbReference type="Google" id="ProtNLM"/>
    </source>
</evidence>
<evidence type="ECO:0000313" key="3">
    <source>
        <dbReference type="Proteomes" id="UP001054889"/>
    </source>
</evidence>
<dbReference type="EMBL" id="BQKI01000007">
    <property type="protein sequence ID" value="GJM99081.1"/>
    <property type="molecule type" value="Genomic_DNA"/>
</dbReference>
<organism evidence="2 3">
    <name type="scientific">Eleusine coracana subsp. coracana</name>
    <dbReference type="NCBI Taxonomy" id="191504"/>
    <lineage>
        <taxon>Eukaryota</taxon>
        <taxon>Viridiplantae</taxon>
        <taxon>Streptophyta</taxon>
        <taxon>Embryophyta</taxon>
        <taxon>Tracheophyta</taxon>
        <taxon>Spermatophyta</taxon>
        <taxon>Magnoliopsida</taxon>
        <taxon>Liliopsida</taxon>
        <taxon>Poales</taxon>
        <taxon>Poaceae</taxon>
        <taxon>PACMAD clade</taxon>
        <taxon>Chloridoideae</taxon>
        <taxon>Cynodonteae</taxon>
        <taxon>Eleusininae</taxon>
        <taxon>Eleusine</taxon>
    </lineage>
</organism>
<evidence type="ECO:0000313" key="2">
    <source>
        <dbReference type="EMBL" id="GJM99081.1"/>
    </source>
</evidence>
<name>A0AAV5CME9_ELECO</name>
<dbReference type="Proteomes" id="UP001054889">
    <property type="component" value="Unassembled WGS sequence"/>
</dbReference>
<comment type="caution">
    <text evidence="2">The sequence shown here is derived from an EMBL/GenBank/DDBJ whole genome shotgun (WGS) entry which is preliminary data.</text>
</comment>
<evidence type="ECO:0000256" key="1">
    <source>
        <dbReference type="SAM" id="MobiDB-lite"/>
    </source>
</evidence>
<feature type="compositionally biased region" description="Basic and acidic residues" evidence="1">
    <location>
        <begin position="106"/>
        <end position="117"/>
    </location>
</feature>
<reference evidence="2" key="1">
    <citation type="journal article" date="2018" name="DNA Res.">
        <title>Multiple hybrid de novo genome assembly of finger millet, an orphan allotetraploid crop.</title>
        <authorList>
            <person name="Hatakeyama M."/>
            <person name="Aluri S."/>
            <person name="Balachadran M.T."/>
            <person name="Sivarajan S.R."/>
            <person name="Patrignani A."/>
            <person name="Gruter S."/>
            <person name="Poveda L."/>
            <person name="Shimizu-Inatsugi R."/>
            <person name="Baeten J."/>
            <person name="Francoijs K.J."/>
            <person name="Nataraja K.N."/>
            <person name="Reddy Y.A.N."/>
            <person name="Phadnis S."/>
            <person name="Ravikumar R.L."/>
            <person name="Schlapbach R."/>
            <person name="Sreeman S.M."/>
            <person name="Shimizu K.K."/>
        </authorList>
    </citation>
    <scope>NUCLEOTIDE SEQUENCE</scope>
</reference>
<proteinExistence type="predicted"/>
<gene>
    <name evidence="2" type="primary">ga16147</name>
    <name evidence="2" type="ORF">PR202_ga16147</name>
</gene>
<keyword evidence="3" id="KW-1185">Reference proteome</keyword>
<dbReference type="InterPro" id="IPR036047">
    <property type="entry name" value="F-box-like_dom_sf"/>
</dbReference>
<dbReference type="CDD" id="cd09917">
    <property type="entry name" value="F-box_SF"/>
    <property type="match status" value="1"/>
</dbReference>